<gene>
    <name evidence="1" type="ORF">PRCB_17650</name>
</gene>
<reference evidence="1 2" key="1">
    <citation type="submission" date="2017-11" db="EMBL/GenBank/DDBJ databases">
        <title>The genome sequence of Pantoea rodasii DSM 26611.</title>
        <authorList>
            <person name="Gao J."/>
            <person name="Mao X."/>
            <person name="Sun J."/>
        </authorList>
    </citation>
    <scope>NUCLEOTIDE SEQUENCE [LARGE SCALE GENOMIC DNA]</scope>
    <source>
        <strain evidence="1 2">DSM 26611</strain>
    </source>
</reference>
<accession>A0A2M9W988</accession>
<protein>
    <submittedName>
        <fullName evidence="1">Uncharacterized protein</fullName>
    </submittedName>
</protein>
<keyword evidence="2" id="KW-1185">Reference proteome</keyword>
<dbReference type="Proteomes" id="UP000232062">
    <property type="component" value="Unassembled WGS sequence"/>
</dbReference>
<evidence type="ECO:0000313" key="2">
    <source>
        <dbReference type="Proteomes" id="UP000232062"/>
    </source>
</evidence>
<dbReference type="AlphaFoldDB" id="A0A2M9W988"/>
<dbReference type="EMBL" id="PIQI01000025">
    <property type="protein sequence ID" value="PJZ04101.1"/>
    <property type="molecule type" value="Genomic_DNA"/>
</dbReference>
<evidence type="ECO:0000313" key="1">
    <source>
        <dbReference type="EMBL" id="PJZ04101.1"/>
    </source>
</evidence>
<sequence>MILLDEDKYTIFYNRLDLTNENPLLSRAYLIQTQEIIELLSDFNQKVQNKPLPDIDRLRKIAELACCVWDLRIQALPHQTQPSEERRIMDSHKLRSMAKTIGLD</sequence>
<name>A0A2M9W988_9GAMM</name>
<comment type="caution">
    <text evidence="1">The sequence shown here is derived from an EMBL/GenBank/DDBJ whole genome shotgun (WGS) entry which is preliminary data.</text>
</comment>
<proteinExistence type="predicted"/>
<organism evidence="1 2">
    <name type="scientific">Pantoea rodasii</name>
    <dbReference type="NCBI Taxonomy" id="1076549"/>
    <lineage>
        <taxon>Bacteria</taxon>
        <taxon>Pseudomonadati</taxon>
        <taxon>Pseudomonadota</taxon>
        <taxon>Gammaproteobacteria</taxon>
        <taxon>Enterobacterales</taxon>
        <taxon>Erwiniaceae</taxon>
        <taxon>Pantoea</taxon>
    </lineage>
</organism>